<protein>
    <submittedName>
        <fullName evidence="1">Uncharacterized protein</fullName>
    </submittedName>
</protein>
<dbReference type="GO" id="GO:0016020">
    <property type="term" value="C:membrane"/>
    <property type="evidence" value="ECO:0007669"/>
    <property type="project" value="UniProtKB-SubCell"/>
</dbReference>
<dbReference type="InterPro" id="IPR004320">
    <property type="entry name" value="BPS1_pln"/>
</dbReference>
<name>A0ABD3C561_9LAMI</name>
<keyword evidence="2" id="KW-1185">Reference proteome</keyword>
<comment type="caution">
    <text evidence="1">The sequence shown here is derived from an EMBL/GenBank/DDBJ whole genome shotgun (WGS) entry which is preliminary data.</text>
</comment>
<dbReference type="Pfam" id="PF03087">
    <property type="entry name" value="BPS1"/>
    <property type="match status" value="1"/>
</dbReference>
<dbReference type="EMBL" id="JAVIJP010000053">
    <property type="protein sequence ID" value="KAL3624429.1"/>
    <property type="molecule type" value="Genomic_DNA"/>
</dbReference>
<accession>A0ABD3C561</accession>
<proteinExistence type="predicted"/>
<sequence>MNRAQEPHRTFLPFGNPFRMMLPKGNNPSPKQLDLLNTFEETLSVRLKNLKPANQKDVLHLSWMRNATESLCETHADIKVLITALELPVRDWDEKWIDAYLRNSMKLLDICLAFTSEIARLRQGHLFLTCALHDLKSASSKKFIEARSSLDEWKHFINSKNPRLDECFSIMDNLAKSLDDVPKIKNSSKGKILMRAMYGVKVLTLFVCSSFFATFSGSAKKLIDLRVSEACLWAPAFVDVQEFVNTGIRNEYSKGMSTVLKELEDVYVIINELYPIVQDGVKDAVEAEMLGKIVLDLEKTDERLYEGLNVLGKEVDGFFKVILSGRDALLCNLRFVGNLSDEVRSVVNVRGQAVR</sequence>
<dbReference type="AlphaFoldDB" id="A0ABD3C561"/>
<organism evidence="1 2">
    <name type="scientific">Castilleja foliolosa</name>
    <dbReference type="NCBI Taxonomy" id="1961234"/>
    <lineage>
        <taxon>Eukaryota</taxon>
        <taxon>Viridiplantae</taxon>
        <taxon>Streptophyta</taxon>
        <taxon>Embryophyta</taxon>
        <taxon>Tracheophyta</taxon>
        <taxon>Spermatophyta</taxon>
        <taxon>Magnoliopsida</taxon>
        <taxon>eudicotyledons</taxon>
        <taxon>Gunneridae</taxon>
        <taxon>Pentapetalae</taxon>
        <taxon>asterids</taxon>
        <taxon>lamiids</taxon>
        <taxon>Lamiales</taxon>
        <taxon>Orobanchaceae</taxon>
        <taxon>Pedicularideae</taxon>
        <taxon>Castillejinae</taxon>
        <taxon>Castilleja</taxon>
    </lineage>
</organism>
<evidence type="ECO:0000313" key="2">
    <source>
        <dbReference type="Proteomes" id="UP001632038"/>
    </source>
</evidence>
<gene>
    <name evidence="1" type="ORF">CASFOL_031097</name>
</gene>
<dbReference type="Proteomes" id="UP001632038">
    <property type="component" value="Unassembled WGS sequence"/>
</dbReference>
<reference evidence="2" key="1">
    <citation type="journal article" date="2024" name="IScience">
        <title>Strigolactones Initiate the Formation of Haustorium-like Structures in Castilleja.</title>
        <authorList>
            <person name="Buerger M."/>
            <person name="Peterson D."/>
            <person name="Chory J."/>
        </authorList>
    </citation>
    <scope>NUCLEOTIDE SEQUENCE [LARGE SCALE GENOMIC DNA]</scope>
</reference>
<evidence type="ECO:0000313" key="1">
    <source>
        <dbReference type="EMBL" id="KAL3624429.1"/>
    </source>
</evidence>
<dbReference type="PANTHER" id="PTHR31509">
    <property type="entry name" value="BPS1-LIKE PROTEIN"/>
    <property type="match status" value="1"/>
</dbReference>